<evidence type="ECO:0000313" key="3">
    <source>
        <dbReference type="EMBL" id="KII83333.1"/>
    </source>
</evidence>
<name>A0A0C9T5F9_PLICR</name>
<evidence type="ECO:0000313" key="4">
    <source>
        <dbReference type="Proteomes" id="UP000053263"/>
    </source>
</evidence>
<dbReference type="InterPro" id="IPR001810">
    <property type="entry name" value="F-box_dom"/>
</dbReference>
<evidence type="ECO:0000256" key="1">
    <source>
        <dbReference type="SAM" id="MobiDB-lite"/>
    </source>
</evidence>
<accession>A0A0C9T5F9</accession>
<dbReference type="InterPro" id="IPR036047">
    <property type="entry name" value="F-box-like_dom_sf"/>
</dbReference>
<reference evidence="3 4" key="1">
    <citation type="submission" date="2014-06" db="EMBL/GenBank/DDBJ databases">
        <title>Evolutionary Origins and Diversification of the Mycorrhizal Mutualists.</title>
        <authorList>
            <consortium name="DOE Joint Genome Institute"/>
            <consortium name="Mycorrhizal Genomics Consortium"/>
            <person name="Kohler A."/>
            <person name="Kuo A."/>
            <person name="Nagy L.G."/>
            <person name="Floudas D."/>
            <person name="Copeland A."/>
            <person name="Barry K.W."/>
            <person name="Cichocki N."/>
            <person name="Veneault-Fourrey C."/>
            <person name="LaButti K."/>
            <person name="Lindquist E.A."/>
            <person name="Lipzen A."/>
            <person name="Lundell T."/>
            <person name="Morin E."/>
            <person name="Murat C."/>
            <person name="Riley R."/>
            <person name="Ohm R."/>
            <person name="Sun H."/>
            <person name="Tunlid A."/>
            <person name="Henrissat B."/>
            <person name="Grigoriev I.V."/>
            <person name="Hibbett D.S."/>
            <person name="Martin F."/>
        </authorList>
    </citation>
    <scope>NUCLEOTIDE SEQUENCE [LARGE SCALE GENOMIC DNA]</scope>
    <source>
        <strain evidence="3 4">FD-325 SS-3</strain>
    </source>
</reference>
<dbReference type="OrthoDB" id="2322499at2759"/>
<dbReference type="SUPFAM" id="SSF81383">
    <property type="entry name" value="F-box domain"/>
    <property type="match status" value="1"/>
</dbReference>
<feature type="region of interest" description="Disordered" evidence="1">
    <location>
        <begin position="1"/>
        <end position="46"/>
    </location>
</feature>
<evidence type="ECO:0000259" key="2">
    <source>
        <dbReference type="PROSITE" id="PS50181"/>
    </source>
</evidence>
<sequence>MKRRSCRTRASPSTATAGLAKADDAGTCVQDAEPATRPRKRTKTTQEVTRMVEQEQTELEELHVERADFMELPLEIVFEVLGHMRPQELLLLARMSKPLRDILMHRRTGASIWKAAFANCPDIPACPPDLNGPQYANLLFCNLCHICLGPNPKTFWRLRVRYCSHCTYEKATDENEVPSVGSAYVMSEWYGRGRALVGIPGYAVGDLSLFKSILPALTKEGKRRALLKDVNARLNRIDKHAWACKEWTRKQREKRSRELARIRHRRLAE</sequence>
<organism evidence="3 4">
    <name type="scientific">Plicaturopsis crispa FD-325 SS-3</name>
    <dbReference type="NCBI Taxonomy" id="944288"/>
    <lineage>
        <taxon>Eukaryota</taxon>
        <taxon>Fungi</taxon>
        <taxon>Dikarya</taxon>
        <taxon>Basidiomycota</taxon>
        <taxon>Agaricomycotina</taxon>
        <taxon>Agaricomycetes</taxon>
        <taxon>Agaricomycetidae</taxon>
        <taxon>Amylocorticiales</taxon>
        <taxon>Amylocorticiaceae</taxon>
        <taxon>Plicatura</taxon>
        <taxon>Plicaturopsis crispa</taxon>
    </lineage>
</organism>
<protein>
    <recommendedName>
        <fullName evidence="2">F-box domain-containing protein</fullName>
    </recommendedName>
</protein>
<dbReference type="EMBL" id="KN832578">
    <property type="protein sequence ID" value="KII83333.1"/>
    <property type="molecule type" value="Genomic_DNA"/>
</dbReference>
<proteinExistence type="predicted"/>
<feature type="domain" description="F-box" evidence="2">
    <location>
        <begin position="66"/>
        <end position="116"/>
    </location>
</feature>
<keyword evidence="4" id="KW-1185">Reference proteome</keyword>
<dbReference type="PROSITE" id="PS50181">
    <property type="entry name" value="FBOX"/>
    <property type="match status" value="1"/>
</dbReference>
<dbReference type="HOGENOM" id="CLU_010790_0_0_1"/>
<dbReference type="Pfam" id="PF00646">
    <property type="entry name" value="F-box"/>
    <property type="match status" value="1"/>
</dbReference>
<dbReference type="AlphaFoldDB" id="A0A0C9T5F9"/>
<gene>
    <name evidence="3" type="ORF">PLICRDRAFT_47208</name>
</gene>
<dbReference type="Proteomes" id="UP000053263">
    <property type="component" value="Unassembled WGS sequence"/>
</dbReference>